<dbReference type="SUPFAM" id="SSF47413">
    <property type="entry name" value="lambda repressor-like DNA-binding domains"/>
    <property type="match status" value="1"/>
</dbReference>
<dbReference type="AlphaFoldDB" id="A0A6B3RL70"/>
<dbReference type="Gene3D" id="1.10.260.40">
    <property type="entry name" value="lambda repressor-like DNA-binding domains"/>
    <property type="match status" value="1"/>
</dbReference>
<feature type="domain" description="HTH cro/C1-type" evidence="2">
    <location>
        <begin position="20"/>
        <end position="74"/>
    </location>
</feature>
<dbReference type="Pfam" id="PF01381">
    <property type="entry name" value="HTH_3"/>
    <property type="match status" value="1"/>
</dbReference>
<accession>A0A6B3RL70</accession>
<dbReference type="GO" id="GO:0003700">
    <property type="term" value="F:DNA-binding transcription factor activity"/>
    <property type="evidence" value="ECO:0007669"/>
    <property type="project" value="TreeGrafter"/>
</dbReference>
<dbReference type="InterPro" id="IPR001387">
    <property type="entry name" value="Cro/C1-type_HTH"/>
</dbReference>
<evidence type="ECO:0000313" key="4">
    <source>
        <dbReference type="Proteomes" id="UP000481421"/>
    </source>
</evidence>
<dbReference type="CDD" id="cd02209">
    <property type="entry name" value="cupin_XRE_C"/>
    <property type="match status" value="1"/>
</dbReference>
<dbReference type="GO" id="GO:0005829">
    <property type="term" value="C:cytosol"/>
    <property type="evidence" value="ECO:0007669"/>
    <property type="project" value="TreeGrafter"/>
</dbReference>
<sequence>MSQPMRQPDPAPPLAFGGRIRDLRRKAGLTLQVLADQAGISVGFLSQVERDKATPSLATLAGLAAALGVEIDWFIATPRPSDSISRHGERPSFAIADSSLRYQRVNSTLPGGVLSSLIIEIPVGYASEIAAHTGEELIYLLEGTLRQTLGDAVFVLHPGDSLHFMGDTPHSFANIGETPARLLWTGTSPRLIGRSPESP</sequence>
<dbReference type="InterPro" id="IPR014710">
    <property type="entry name" value="RmlC-like_jellyroll"/>
</dbReference>
<dbReference type="Pfam" id="PF07883">
    <property type="entry name" value="Cupin_2"/>
    <property type="match status" value="1"/>
</dbReference>
<dbReference type="Gene3D" id="2.60.120.10">
    <property type="entry name" value="Jelly Rolls"/>
    <property type="match status" value="1"/>
</dbReference>
<evidence type="ECO:0000313" key="3">
    <source>
        <dbReference type="EMBL" id="NEX46794.1"/>
    </source>
</evidence>
<dbReference type="PROSITE" id="PS50943">
    <property type="entry name" value="HTH_CROC1"/>
    <property type="match status" value="1"/>
</dbReference>
<keyword evidence="4" id="KW-1185">Reference proteome</keyword>
<dbReference type="CDD" id="cd00093">
    <property type="entry name" value="HTH_XRE"/>
    <property type="match status" value="1"/>
</dbReference>
<dbReference type="InterPro" id="IPR011051">
    <property type="entry name" value="RmlC_Cupin_sf"/>
</dbReference>
<gene>
    <name evidence="3" type="ORF">G3572_11295</name>
</gene>
<reference evidence="3 4" key="1">
    <citation type="submission" date="2020-02" db="EMBL/GenBank/DDBJ databases">
        <title>Rhodobacter algicola sp. nov., isolated from microalga culture.</title>
        <authorList>
            <person name="Park C.-Y."/>
        </authorList>
    </citation>
    <scope>NUCLEOTIDE SEQUENCE [LARGE SCALE GENOMIC DNA]</scope>
    <source>
        <strain evidence="3 4">ETT8</strain>
    </source>
</reference>
<dbReference type="PANTHER" id="PTHR46797">
    <property type="entry name" value="HTH-TYPE TRANSCRIPTIONAL REGULATOR"/>
    <property type="match status" value="1"/>
</dbReference>
<dbReference type="PANTHER" id="PTHR46797:SF1">
    <property type="entry name" value="METHYLPHOSPHONATE SYNTHASE"/>
    <property type="match status" value="1"/>
</dbReference>
<evidence type="ECO:0000256" key="1">
    <source>
        <dbReference type="ARBA" id="ARBA00023125"/>
    </source>
</evidence>
<dbReference type="EMBL" id="JAAIKE010000003">
    <property type="protein sequence ID" value="NEX46794.1"/>
    <property type="molecule type" value="Genomic_DNA"/>
</dbReference>
<comment type="caution">
    <text evidence="3">The sequence shown here is derived from an EMBL/GenBank/DDBJ whole genome shotgun (WGS) entry which is preliminary data.</text>
</comment>
<dbReference type="InterPro" id="IPR013096">
    <property type="entry name" value="Cupin_2"/>
</dbReference>
<dbReference type="SMART" id="SM00530">
    <property type="entry name" value="HTH_XRE"/>
    <property type="match status" value="1"/>
</dbReference>
<dbReference type="RefSeq" id="WP_164611835.1">
    <property type="nucleotide sequence ID" value="NZ_JAAIKE010000003.1"/>
</dbReference>
<keyword evidence="1" id="KW-0238">DNA-binding</keyword>
<dbReference type="GO" id="GO:0003677">
    <property type="term" value="F:DNA binding"/>
    <property type="evidence" value="ECO:0007669"/>
    <property type="project" value="UniProtKB-KW"/>
</dbReference>
<evidence type="ECO:0000259" key="2">
    <source>
        <dbReference type="PROSITE" id="PS50943"/>
    </source>
</evidence>
<protein>
    <submittedName>
        <fullName evidence="3">Cupin domain-containing protein</fullName>
    </submittedName>
</protein>
<dbReference type="InterPro" id="IPR050807">
    <property type="entry name" value="TransReg_Diox_bact_type"/>
</dbReference>
<dbReference type="InterPro" id="IPR010982">
    <property type="entry name" value="Lambda_DNA-bd_dom_sf"/>
</dbReference>
<organism evidence="3 4">
    <name type="scientific">Pseudotabrizicola algicola</name>
    <dbReference type="NCBI Taxonomy" id="2709381"/>
    <lineage>
        <taxon>Bacteria</taxon>
        <taxon>Pseudomonadati</taxon>
        <taxon>Pseudomonadota</taxon>
        <taxon>Alphaproteobacteria</taxon>
        <taxon>Rhodobacterales</taxon>
        <taxon>Paracoccaceae</taxon>
        <taxon>Pseudotabrizicola</taxon>
    </lineage>
</organism>
<dbReference type="SUPFAM" id="SSF51182">
    <property type="entry name" value="RmlC-like cupins"/>
    <property type="match status" value="1"/>
</dbReference>
<dbReference type="Proteomes" id="UP000481421">
    <property type="component" value="Unassembled WGS sequence"/>
</dbReference>
<name>A0A6B3RL70_9RHOB</name>
<proteinExistence type="predicted"/>